<organism evidence="1 2">
    <name type="scientific">Gaetbulibacter jejuensis</name>
    <dbReference type="NCBI Taxonomy" id="584607"/>
    <lineage>
        <taxon>Bacteria</taxon>
        <taxon>Pseudomonadati</taxon>
        <taxon>Bacteroidota</taxon>
        <taxon>Flavobacteriia</taxon>
        <taxon>Flavobacteriales</taxon>
        <taxon>Flavobacteriaceae</taxon>
        <taxon>Gaetbulibacter</taxon>
    </lineage>
</organism>
<gene>
    <name evidence="1" type="ORF">GCM10009431_20180</name>
</gene>
<evidence type="ECO:0000313" key="1">
    <source>
        <dbReference type="EMBL" id="GAA0745278.1"/>
    </source>
</evidence>
<evidence type="ECO:0008006" key="3">
    <source>
        <dbReference type="Google" id="ProtNLM"/>
    </source>
</evidence>
<dbReference type="EMBL" id="BAAAGF010000003">
    <property type="protein sequence ID" value="GAA0745278.1"/>
    <property type="molecule type" value="Genomic_DNA"/>
</dbReference>
<comment type="caution">
    <text evidence="1">The sequence shown here is derived from an EMBL/GenBank/DDBJ whole genome shotgun (WGS) entry which is preliminary data.</text>
</comment>
<protein>
    <recommendedName>
        <fullName evidence="3">Lipoprotein</fullName>
    </recommendedName>
</protein>
<sequence>MQLNSEYMKNLVVILFLCVVSCDRSHRSSNSIESDSTWNQQKREQYLTNRNDSTTWDIKMLETDKQMIGIGDFGPFEIGVFPVPKYDLLGKDSFKGLGSKGENYQIGDKTVIMNSFFVADNEINKKRLKGKNNEVFFQLLVLTDTLDTINYNLNKNIGISRNHPDYVAQGFVKTKENRIDYVAFDTVESNSYAIINTRLFDLNFGNTILIAPQKDGTLRSLQIKSPQLTSETVDEYTNVLLQEERVKIFFTNTSNI</sequence>
<reference evidence="1 2" key="1">
    <citation type="journal article" date="2019" name="Int. J. Syst. Evol. Microbiol.">
        <title>The Global Catalogue of Microorganisms (GCM) 10K type strain sequencing project: providing services to taxonomists for standard genome sequencing and annotation.</title>
        <authorList>
            <consortium name="The Broad Institute Genomics Platform"/>
            <consortium name="The Broad Institute Genome Sequencing Center for Infectious Disease"/>
            <person name="Wu L."/>
            <person name="Ma J."/>
        </authorList>
    </citation>
    <scope>NUCLEOTIDE SEQUENCE [LARGE SCALE GENOMIC DNA]</scope>
    <source>
        <strain evidence="1 2">JCM 15976</strain>
    </source>
</reference>
<name>A0ABN1JRH6_9FLAO</name>
<evidence type="ECO:0000313" key="2">
    <source>
        <dbReference type="Proteomes" id="UP001500736"/>
    </source>
</evidence>
<accession>A0ABN1JRH6</accession>
<proteinExistence type="predicted"/>
<keyword evidence="2" id="KW-1185">Reference proteome</keyword>
<dbReference type="Proteomes" id="UP001500736">
    <property type="component" value="Unassembled WGS sequence"/>
</dbReference>